<dbReference type="Pfam" id="PF00455">
    <property type="entry name" value="DeoRC"/>
    <property type="match status" value="1"/>
</dbReference>
<sequence length="261" mass="27113">MLAHQRQVRILAELRRTGAVRVSDLTELLGVSDMTIRRDLEQLVASGAAHKVHGGAVLADQVAHEPGFAVKSQLEQTAKHAIAAHAATLIEPGAAIALSAGTTTWAMARLVVTIPGITVVTNSTAVADAIATLDPINQVGVILTGGVRTPSAALVGPVADRTIAAMHVDQLFLGVHGIDERAGFTTPNLAEAATDRALIDCAREVIVLADSSKWGVVGLADIAPLSAAHVVITDDKLPREAMRVLNDQVASVVTVPDELVS</sequence>
<dbReference type="Proteomes" id="UP001164693">
    <property type="component" value="Chromosome"/>
</dbReference>
<evidence type="ECO:0000259" key="4">
    <source>
        <dbReference type="PROSITE" id="PS50987"/>
    </source>
</evidence>
<dbReference type="RefSeq" id="WP_269444488.1">
    <property type="nucleotide sequence ID" value="NZ_CP097463.1"/>
</dbReference>
<dbReference type="GO" id="GO:0003677">
    <property type="term" value="F:DNA binding"/>
    <property type="evidence" value="ECO:0007669"/>
    <property type="project" value="UniProtKB-KW"/>
</dbReference>
<dbReference type="SUPFAM" id="SSF46785">
    <property type="entry name" value="Winged helix' DNA-binding domain"/>
    <property type="match status" value="1"/>
</dbReference>
<dbReference type="InterPro" id="IPR036390">
    <property type="entry name" value="WH_DNA-bd_sf"/>
</dbReference>
<dbReference type="SUPFAM" id="SSF100950">
    <property type="entry name" value="NagB/RpiA/CoA transferase-like"/>
    <property type="match status" value="1"/>
</dbReference>
<evidence type="ECO:0000313" key="7">
    <source>
        <dbReference type="Proteomes" id="UP001164693"/>
    </source>
</evidence>
<dbReference type="Pfam" id="PF08220">
    <property type="entry name" value="HTH_DeoR"/>
    <property type="match status" value="1"/>
</dbReference>
<dbReference type="SMART" id="SM01134">
    <property type="entry name" value="DeoRC"/>
    <property type="match status" value="1"/>
</dbReference>
<dbReference type="InterPro" id="IPR036388">
    <property type="entry name" value="WH-like_DNA-bd_sf"/>
</dbReference>
<keyword evidence="3" id="KW-0804">Transcription</keyword>
<evidence type="ECO:0000313" key="6">
    <source>
        <dbReference type="EMBL" id="WAX57939.1"/>
    </source>
</evidence>
<dbReference type="EMBL" id="CP097463">
    <property type="protein sequence ID" value="WAX57939.1"/>
    <property type="molecule type" value="Genomic_DNA"/>
</dbReference>
<evidence type="ECO:0000259" key="5">
    <source>
        <dbReference type="PROSITE" id="PS51000"/>
    </source>
</evidence>
<dbReference type="PROSITE" id="PS51000">
    <property type="entry name" value="HTH_DEOR_2"/>
    <property type="match status" value="1"/>
</dbReference>
<dbReference type="PROSITE" id="PS00894">
    <property type="entry name" value="HTH_DEOR_1"/>
    <property type="match status" value="1"/>
</dbReference>
<dbReference type="Gene3D" id="1.10.10.10">
    <property type="entry name" value="Winged helix-like DNA-binding domain superfamily/Winged helix DNA-binding domain"/>
    <property type="match status" value="1"/>
</dbReference>
<name>A0ABY7JZD2_9ACTN</name>
<dbReference type="PANTHER" id="PTHR30363">
    <property type="entry name" value="HTH-TYPE TRANSCRIPTIONAL REGULATOR SRLR-RELATED"/>
    <property type="match status" value="1"/>
</dbReference>
<gene>
    <name evidence="6" type="ORF">M6B22_04030</name>
</gene>
<evidence type="ECO:0000256" key="2">
    <source>
        <dbReference type="ARBA" id="ARBA00023125"/>
    </source>
</evidence>
<feature type="domain" description="HTH arsR-type" evidence="4">
    <location>
        <begin position="1"/>
        <end position="85"/>
    </location>
</feature>
<dbReference type="SMART" id="SM00420">
    <property type="entry name" value="HTH_DEOR"/>
    <property type="match status" value="1"/>
</dbReference>
<reference evidence="6" key="1">
    <citation type="submission" date="2022-05" db="EMBL/GenBank/DDBJ databases">
        <title>Jatrophihabitans sp. SB3-54 whole genome sequence.</title>
        <authorList>
            <person name="Suh M.K."/>
            <person name="Eom M.K."/>
            <person name="Kim J.S."/>
            <person name="Kim H.S."/>
            <person name="Do H.E."/>
            <person name="Shin Y.K."/>
            <person name="Lee J.-S."/>
        </authorList>
    </citation>
    <scope>NUCLEOTIDE SEQUENCE</scope>
    <source>
        <strain evidence="6">SB3-54</strain>
    </source>
</reference>
<dbReference type="InterPro" id="IPR001845">
    <property type="entry name" value="HTH_ArsR_DNA-bd_dom"/>
</dbReference>
<dbReference type="InterPro" id="IPR014036">
    <property type="entry name" value="DeoR-like_C"/>
</dbReference>
<dbReference type="InterPro" id="IPR050313">
    <property type="entry name" value="Carb_Metab_HTH_regulators"/>
</dbReference>
<feature type="domain" description="HTH deoR-type" evidence="5">
    <location>
        <begin position="3"/>
        <end position="58"/>
    </location>
</feature>
<dbReference type="InterPro" id="IPR001034">
    <property type="entry name" value="DeoR_HTH"/>
</dbReference>
<dbReference type="PRINTS" id="PR00037">
    <property type="entry name" value="HTHLACR"/>
</dbReference>
<keyword evidence="7" id="KW-1185">Reference proteome</keyword>
<protein>
    <submittedName>
        <fullName evidence="6">DeoR/GlpR family DNA-binding transcription regulator</fullName>
    </submittedName>
</protein>
<dbReference type="InterPro" id="IPR018356">
    <property type="entry name" value="Tscrpt_reg_HTH_DeoR_CS"/>
</dbReference>
<accession>A0ABY7JZD2</accession>
<dbReference type="PANTHER" id="PTHR30363:SF44">
    <property type="entry name" value="AGA OPERON TRANSCRIPTIONAL REPRESSOR-RELATED"/>
    <property type="match status" value="1"/>
</dbReference>
<dbReference type="InterPro" id="IPR037171">
    <property type="entry name" value="NagB/RpiA_transferase-like"/>
</dbReference>
<evidence type="ECO:0000256" key="3">
    <source>
        <dbReference type="ARBA" id="ARBA00023163"/>
    </source>
</evidence>
<organism evidence="6 7">
    <name type="scientific">Jatrophihabitans cynanchi</name>
    <dbReference type="NCBI Taxonomy" id="2944128"/>
    <lineage>
        <taxon>Bacteria</taxon>
        <taxon>Bacillati</taxon>
        <taxon>Actinomycetota</taxon>
        <taxon>Actinomycetes</taxon>
        <taxon>Jatrophihabitantales</taxon>
        <taxon>Jatrophihabitantaceae</taxon>
        <taxon>Jatrophihabitans</taxon>
    </lineage>
</organism>
<proteinExistence type="predicted"/>
<keyword evidence="2 6" id="KW-0238">DNA-binding</keyword>
<keyword evidence="1" id="KW-0805">Transcription regulation</keyword>
<evidence type="ECO:0000256" key="1">
    <source>
        <dbReference type="ARBA" id="ARBA00023015"/>
    </source>
</evidence>
<dbReference type="Gene3D" id="3.40.50.1360">
    <property type="match status" value="1"/>
</dbReference>
<dbReference type="PROSITE" id="PS50987">
    <property type="entry name" value="HTH_ARSR_2"/>
    <property type="match status" value="1"/>
</dbReference>